<accession>A0A2S8B291</accession>
<proteinExistence type="predicted"/>
<dbReference type="Gene3D" id="3.10.180.10">
    <property type="entry name" value="2,3-Dihydroxybiphenyl 1,2-Dioxygenase, domain 1"/>
    <property type="match status" value="1"/>
</dbReference>
<feature type="domain" description="VOC" evidence="1">
    <location>
        <begin position="5"/>
        <end position="123"/>
    </location>
</feature>
<dbReference type="InterPro" id="IPR004360">
    <property type="entry name" value="Glyas_Fos-R_dOase_dom"/>
</dbReference>
<dbReference type="InterPro" id="IPR029068">
    <property type="entry name" value="Glyas_Bleomycin-R_OHBP_Dase"/>
</dbReference>
<dbReference type="Proteomes" id="UP000238954">
    <property type="component" value="Chromosome"/>
</dbReference>
<keyword evidence="3" id="KW-1185">Reference proteome</keyword>
<dbReference type="AlphaFoldDB" id="A0A2S8B291"/>
<dbReference type="RefSeq" id="WP_105999896.1">
    <property type="nucleotide sequence ID" value="NZ_CM009578.1"/>
</dbReference>
<comment type="caution">
    <text evidence="2">The sequence shown here is derived from an EMBL/GenBank/DDBJ whole genome shotgun (WGS) entry which is preliminary data.</text>
</comment>
<evidence type="ECO:0000313" key="2">
    <source>
        <dbReference type="EMBL" id="PQM26522.1"/>
    </source>
</evidence>
<gene>
    <name evidence="2" type="ORF">CVO77_15990</name>
</gene>
<evidence type="ECO:0000259" key="1">
    <source>
        <dbReference type="PROSITE" id="PS51819"/>
    </source>
</evidence>
<dbReference type="Pfam" id="PF00903">
    <property type="entry name" value="Glyoxalase"/>
    <property type="match status" value="1"/>
</dbReference>
<protein>
    <submittedName>
        <fullName evidence="2">Glyoxalase</fullName>
    </submittedName>
</protein>
<name>A0A2S8B291_9SPHN</name>
<reference evidence="3" key="1">
    <citation type="submission" date="2017-11" db="EMBL/GenBank/DDBJ databases">
        <title>The complete genome sequence of Sphingopyxis pomeranensis sp. nov. strain WS5A3p.</title>
        <authorList>
            <person name="Kaminski M.A."/>
        </authorList>
    </citation>
    <scope>NUCLEOTIDE SEQUENCE [LARGE SCALE GENOMIC DNA]</scope>
    <source>
        <strain evidence="3">WS5A3p</strain>
    </source>
</reference>
<dbReference type="EMBL" id="PHFW01000003">
    <property type="protein sequence ID" value="PQM26522.1"/>
    <property type="molecule type" value="Genomic_DNA"/>
</dbReference>
<dbReference type="OrthoDB" id="9803142at2"/>
<organism evidence="2 3">
    <name type="scientific">Sphingopyxis lindanitolerans</name>
    <dbReference type="NCBI Taxonomy" id="2054227"/>
    <lineage>
        <taxon>Bacteria</taxon>
        <taxon>Pseudomonadati</taxon>
        <taxon>Pseudomonadota</taxon>
        <taxon>Alphaproteobacteria</taxon>
        <taxon>Sphingomonadales</taxon>
        <taxon>Sphingomonadaceae</taxon>
        <taxon>Sphingopyxis</taxon>
    </lineage>
</organism>
<dbReference type="InterPro" id="IPR037523">
    <property type="entry name" value="VOC_core"/>
</dbReference>
<dbReference type="PROSITE" id="PS51819">
    <property type="entry name" value="VOC"/>
    <property type="match status" value="1"/>
</dbReference>
<evidence type="ECO:0000313" key="3">
    <source>
        <dbReference type="Proteomes" id="UP000238954"/>
    </source>
</evidence>
<sequence length="160" mass="17653">MGIAELGHTGLHVEDLDVMRDFYARVLGLTVTDEAPELGASFLSSRPDVEHHEIVLAKGRTAPRDVKLINQISWRVDDLPSLQSLYRAILDYGSPIRMVITHGNAIGVYFSDPEGNPNEIYWQTGIDVPQPFGKPIDLTLTPEEVVAENERLIAADGPAH</sequence>
<dbReference type="SUPFAM" id="SSF54593">
    <property type="entry name" value="Glyoxalase/Bleomycin resistance protein/Dihydroxybiphenyl dioxygenase"/>
    <property type="match status" value="1"/>
</dbReference>